<dbReference type="AlphaFoldDB" id="A0A9I9CYE8"/>
<dbReference type="EnsemblPlants" id="MELO3C010290.2.1">
    <property type="protein sequence ID" value="MELO3C010290.2.1"/>
    <property type="gene ID" value="MELO3C010290.2"/>
</dbReference>
<evidence type="ECO:0000256" key="1">
    <source>
        <dbReference type="SAM" id="MobiDB-lite"/>
    </source>
</evidence>
<organism evidence="2">
    <name type="scientific">Cucumis melo</name>
    <name type="common">Muskmelon</name>
    <dbReference type="NCBI Taxonomy" id="3656"/>
    <lineage>
        <taxon>Eukaryota</taxon>
        <taxon>Viridiplantae</taxon>
        <taxon>Streptophyta</taxon>
        <taxon>Embryophyta</taxon>
        <taxon>Tracheophyta</taxon>
        <taxon>Spermatophyta</taxon>
        <taxon>Magnoliopsida</taxon>
        <taxon>eudicotyledons</taxon>
        <taxon>Gunneridae</taxon>
        <taxon>Pentapetalae</taxon>
        <taxon>rosids</taxon>
        <taxon>fabids</taxon>
        <taxon>Cucurbitales</taxon>
        <taxon>Cucurbitaceae</taxon>
        <taxon>Benincaseae</taxon>
        <taxon>Cucumis</taxon>
    </lineage>
</organism>
<protein>
    <submittedName>
        <fullName evidence="2">Uncharacterized protein</fullName>
    </submittedName>
</protein>
<proteinExistence type="predicted"/>
<sequence>MTQYPDANFHTLDEPGRATLSKRRDIDVEKNIRNNKLSRRMHAASRTDYQKLDNINFLRHIFLTHVAWRREQRRE</sequence>
<feature type="region of interest" description="Disordered" evidence="1">
    <location>
        <begin position="1"/>
        <end position="24"/>
    </location>
</feature>
<feature type="compositionally biased region" description="Basic and acidic residues" evidence="1">
    <location>
        <begin position="11"/>
        <end position="24"/>
    </location>
</feature>
<reference evidence="2" key="1">
    <citation type="submission" date="2023-03" db="UniProtKB">
        <authorList>
            <consortium name="EnsemblPlants"/>
        </authorList>
    </citation>
    <scope>IDENTIFICATION</scope>
</reference>
<accession>A0A9I9CYE8</accession>
<name>A0A9I9CYE8_CUCME</name>
<dbReference type="Gramene" id="MELO3C010290.2.1">
    <property type="protein sequence ID" value="MELO3C010290.2.1"/>
    <property type="gene ID" value="MELO3C010290.2"/>
</dbReference>
<evidence type="ECO:0000313" key="2">
    <source>
        <dbReference type="EnsemblPlants" id="MELO3C010290.2.1"/>
    </source>
</evidence>